<evidence type="ECO:0000259" key="2">
    <source>
        <dbReference type="Pfam" id="PF12781"/>
    </source>
</evidence>
<proteinExistence type="predicted"/>
<feature type="domain" description="Dynein heavy chain ATP-binding dynein motor region" evidence="2">
    <location>
        <begin position="149"/>
        <end position="254"/>
    </location>
</feature>
<dbReference type="PANTHER" id="PTHR22878:SF63">
    <property type="entry name" value="DYNEIN AXONEMAL HEAVY CHAIN 10"/>
    <property type="match status" value="1"/>
</dbReference>
<dbReference type="Gene3D" id="3.40.50.300">
    <property type="entry name" value="P-loop containing nucleotide triphosphate hydrolases"/>
    <property type="match status" value="2"/>
</dbReference>
<dbReference type="GO" id="GO:0045505">
    <property type="term" value="F:dynein intermediate chain binding"/>
    <property type="evidence" value="ECO:0007669"/>
    <property type="project" value="InterPro"/>
</dbReference>
<evidence type="ECO:0000313" key="3">
    <source>
        <dbReference type="EMBL" id="CAF2201555.1"/>
    </source>
</evidence>
<organism evidence="3 4">
    <name type="scientific">Rotaria magnacalcarata</name>
    <dbReference type="NCBI Taxonomy" id="392030"/>
    <lineage>
        <taxon>Eukaryota</taxon>
        <taxon>Metazoa</taxon>
        <taxon>Spiralia</taxon>
        <taxon>Gnathifera</taxon>
        <taxon>Rotifera</taxon>
        <taxon>Eurotatoria</taxon>
        <taxon>Bdelloidea</taxon>
        <taxon>Philodinida</taxon>
        <taxon>Philodinidae</taxon>
        <taxon>Rotaria</taxon>
    </lineage>
</organism>
<comment type="caution">
    <text evidence="3">The sequence shown here is derived from an EMBL/GenBank/DDBJ whole genome shotgun (WGS) entry which is preliminary data.</text>
</comment>
<evidence type="ECO:0000313" key="4">
    <source>
        <dbReference type="Proteomes" id="UP000663856"/>
    </source>
</evidence>
<dbReference type="PANTHER" id="PTHR22878">
    <property type="entry name" value="DYNEIN HEAVY CHAIN 6, AXONEMAL-LIKE-RELATED"/>
    <property type="match status" value="1"/>
</dbReference>
<dbReference type="EMBL" id="CAJNRF010016421">
    <property type="protein sequence ID" value="CAF2201555.1"/>
    <property type="molecule type" value="Genomic_DNA"/>
</dbReference>
<dbReference type="Proteomes" id="UP000663856">
    <property type="component" value="Unassembled WGS sequence"/>
</dbReference>
<dbReference type="InterPro" id="IPR027417">
    <property type="entry name" value="P-loop_NTPase"/>
</dbReference>
<protein>
    <submittedName>
        <fullName evidence="3">Uncharacterized protein</fullName>
    </submittedName>
</protein>
<dbReference type="GO" id="GO:0051959">
    <property type="term" value="F:dynein light intermediate chain binding"/>
    <property type="evidence" value="ECO:0007669"/>
    <property type="project" value="InterPro"/>
</dbReference>
<dbReference type="AlphaFoldDB" id="A0A816ZET2"/>
<evidence type="ECO:0000259" key="1">
    <source>
        <dbReference type="Pfam" id="PF12777"/>
    </source>
</evidence>
<dbReference type="GO" id="GO:0030286">
    <property type="term" value="C:dynein complex"/>
    <property type="evidence" value="ECO:0007669"/>
    <property type="project" value="InterPro"/>
</dbReference>
<feature type="domain" description="Dynein heavy chain coiled coil stalk" evidence="1">
    <location>
        <begin position="20"/>
        <end position="77"/>
    </location>
</feature>
<dbReference type="InterPro" id="IPR026983">
    <property type="entry name" value="DHC"/>
</dbReference>
<accession>A0A816ZET2</accession>
<dbReference type="GO" id="GO:0007018">
    <property type="term" value="P:microtubule-based movement"/>
    <property type="evidence" value="ECO:0007669"/>
    <property type="project" value="InterPro"/>
</dbReference>
<dbReference type="InterPro" id="IPR035706">
    <property type="entry name" value="AAA_9"/>
</dbReference>
<dbReference type="Pfam" id="PF12777">
    <property type="entry name" value="MT"/>
    <property type="match status" value="1"/>
</dbReference>
<gene>
    <name evidence="3" type="ORF">WKI299_LOCUS34522</name>
</gene>
<dbReference type="Pfam" id="PF12781">
    <property type="entry name" value="AAA_9"/>
    <property type="match status" value="1"/>
</dbReference>
<dbReference type="Gene3D" id="1.20.920.20">
    <property type="match status" value="1"/>
</dbReference>
<name>A0A816ZET2_9BILA</name>
<reference evidence="3" key="1">
    <citation type="submission" date="2021-02" db="EMBL/GenBank/DDBJ databases">
        <authorList>
            <person name="Nowell W R."/>
        </authorList>
    </citation>
    <scope>NUCLEOTIDE SEQUENCE</scope>
</reference>
<dbReference type="InterPro" id="IPR024743">
    <property type="entry name" value="Dynein_HC_stalk"/>
</dbReference>
<sequence>MQTKQTYQTDYNALLKRRNDANTLISGLTGEKIRWNEQNKAFELSIEKLIGNTILVTTFLSYCAPLKQDFRQRMLNEWQKQIQQRTIHFSDNFNIIEQLNDEATIGEWNLQGLPNDDLSIQNGIIATSNYRYPLLIDRQLQGKSWIKTMEHVEEEFDPILDPILAKNFSKLDRTLRLYITTNLANPTYPPEICARVSVIDFTVTQRGLEHQLLSLAIANERNERERERVKLARETTKNKRMLKELEDNLLIKLTT</sequence>